<keyword evidence="1 4" id="KW-0238">DNA-binding</keyword>
<evidence type="ECO:0000313" key="5">
    <source>
        <dbReference type="Proteomes" id="UP000590811"/>
    </source>
</evidence>
<dbReference type="GO" id="GO:0003677">
    <property type="term" value="F:DNA binding"/>
    <property type="evidence" value="ECO:0007669"/>
    <property type="project" value="UniProtKB-KW"/>
</dbReference>
<dbReference type="AlphaFoldDB" id="A0A839PXG0"/>
<dbReference type="InterPro" id="IPR009061">
    <property type="entry name" value="DNA-bd_dom_put_sf"/>
</dbReference>
<organism evidence="4 5">
    <name type="scientific">Terracoccus luteus</name>
    <dbReference type="NCBI Taxonomy" id="53356"/>
    <lineage>
        <taxon>Bacteria</taxon>
        <taxon>Bacillati</taxon>
        <taxon>Actinomycetota</taxon>
        <taxon>Actinomycetes</taxon>
        <taxon>Micrococcales</taxon>
        <taxon>Intrasporangiaceae</taxon>
        <taxon>Terracoccus</taxon>
    </lineage>
</organism>
<evidence type="ECO:0000256" key="2">
    <source>
        <dbReference type="SAM" id="MobiDB-lite"/>
    </source>
</evidence>
<dbReference type="CDD" id="cd00592">
    <property type="entry name" value="HTH_MerR-like"/>
    <property type="match status" value="1"/>
</dbReference>
<dbReference type="PROSITE" id="PS50937">
    <property type="entry name" value="HTH_MERR_2"/>
    <property type="match status" value="1"/>
</dbReference>
<dbReference type="PANTHER" id="PTHR30204:SF89">
    <property type="entry name" value="HTH MERR-TYPE DOMAIN-CONTAINING PROTEIN"/>
    <property type="match status" value="1"/>
</dbReference>
<dbReference type="Proteomes" id="UP000590811">
    <property type="component" value="Unassembled WGS sequence"/>
</dbReference>
<dbReference type="EMBL" id="JACHVT010000008">
    <property type="protein sequence ID" value="MBB2988217.1"/>
    <property type="molecule type" value="Genomic_DNA"/>
</dbReference>
<evidence type="ECO:0000259" key="3">
    <source>
        <dbReference type="PROSITE" id="PS50937"/>
    </source>
</evidence>
<accession>A0A839PXG0</accession>
<evidence type="ECO:0000256" key="1">
    <source>
        <dbReference type="ARBA" id="ARBA00023125"/>
    </source>
</evidence>
<dbReference type="SUPFAM" id="SSF46955">
    <property type="entry name" value="Putative DNA-binding domain"/>
    <property type="match status" value="1"/>
</dbReference>
<dbReference type="RefSeq" id="WP_184511206.1">
    <property type="nucleotide sequence ID" value="NZ_JACHVT010000008.1"/>
</dbReference>
<feature type="domain" description="HTH merR-type" evidence="3">
    <location>
        <begin position="14"/>
        <end position="88"/>
    </location>
</feature>
<evidence type="ECO:0000313" key="4">
    <source>
        <dbReference type="EMBL" id="MBB2988217.1"/>
    </source>
</evidence>
<dbReference type="Pfam" id="PF13411">
    <property type="entry name" value="MerR_1"/>
    <property type="match status" value="1"/>
</dbReference>
<dbReference type="GO" id="GO:0003700">
    <property type="term" value="F:DNA-binding transcription factor activity"/>
    <property type="evidence" value="ECO:0007669"/>
    <property type="project" value="InterPro"/>
</dbReference>
<reference evidence="4 5" key="1">
    <citation type="submission" date="2020-08" db="EMBL/GenBank/DDBJ databases">
        <title>Genomic Encyclopedia of Type Strains, Phase IV (KMG-V): Genome sequencing to study the core and pangenomes of soil and plant-associated prokaryotes.</title>
        <authorList>
            <person name="Whitman W."/>
        </authorList>
    </citation>
    <scope>NUCLEOTIDE SEQUENCE [LARGE SCALE GENOMIC DNA]</scope>
    <source>
        <strain evidence="4 5">B3ACCR2</strain>
    </source>
</reference>
<dbReference type="SMART" id="SM00422">
    <property type="entry name" value="HTH_MERR"/>
    <property type="match status" value="1"/>
</dbReference>
<gene>
    <name evidence="4" type="ORF">FHW14_003406</name>
</gene>
<proteinExistence type="predicted"/>
<feature type="region of interest" description="Disordered" evidence="2">
    <location>
        <begin position="95"/>
        <end position="115"/>
    </location>
</feature>
<name>A0A839PXG0_9MICO</name>
<dbReference type="InterPro" id="IPR047057">
    <property type="entry name" value="MerR_fam"/>
</dbReference>
<dbReference type="InterPro" id="IPR000551">
    <property type="entry name" value="MerR-type_HTH_dom"/>
</dbReference>
<comment type="caution">
    <text evidence="4">The sequence shown here is derived from an EMBL/GenBank/DDBJ whole genome shotgun (WGS) entry which is preliminary data.</text>
</comment>
<protein>
    <submittedName>
        <fullName evidence="4">DNA-binding transcriptional MerR regulator</fullName>
    </submittedName>
</protein>
<dbReference type="Gene3D" id="1.10.1660.10">
    <property type="match status" value="1"/>
</dbReference>
<sequence length="237" mass="25529">MTDDTATTSSGAPRLTIGKVLAELSQEFPDVSASKLRFLEAEGLVTPERTASGYRTFSPDDVRRLRYILGAQRDRFWPLKVIREALDALDRGLQEPEGAVGAPEPPEPVADPEVPDAPALLARDDVTLTGPEVRRATGIDRDTMHALENFGLLRPDAAGHFTGDDLAVAAAAHTLASHGLEARHLRSFRTAADREVGLVEQVLATRRVDGSREERAAEIASACIALHVALVRSGLAR</sequence>
<dbReference type="PANTHER" id="PTHR30204">
    <property type="entry name" value="REDOX-CYCLING DRUG-SENSING TRANSCRIPTIONAL ACTIVATOR SOXR"/>
    <property type="match status" value="1"/>
</dbReference>